<dbReference type="Pfam" id="PF02465">
    <property type="entry name" value="FliD_N"/>
    <property type="match status" value="1"/>
</dbReference>
<evidence type="ECO:0000256" key="4">
    <source>
        <dbReference type="ARBA" id="ARBA00023143"/>
    </source>
</evidence>
<feature type="domain" description="Flagellar hook-associated protein 2 C-terminal" evidence="7">
    <location>
        <begin position="479"/>
        <end position="734"/>
    </location>
</feature>
<dbReference type="RefSeq" id="WP_073076694.1">
    <property type="nucleotide sequence ID" value="NZ_FQXV01000003.1"/>
</dbReference>
<keyword evidence="5" id="KW-0964">Secreted</keyword>
<dbReference type="GO" id="GO:0005576">
    <property type="term" value="C:extracellular region"/>
    <property type="evidence" value="ECO:0007669"/>
    <property type="project" value="UniProtKB-SubCell"/>
</dbReference>
<evidence type="ECO:0000313" key="8">
    <source>
        <dbReference type="EMBL" id="SHH84087.1"/>
    </source>
</evidence>
<comment type="subunit">
    <text evidence="2 5">Homopentamer.</text>
</comment>
<dbReference type="Pfam" id="PF07195">
    <property type="entry name" value="FliD_C"/>
    <property type="match status" value="1"/>
</dbReference>
<proteinExistence type="inferred from homology"/>
<dbReference type="Proteomes" id="UP000183995">
    <property type="component" value="Unassembled WGS sequence"/>
</dbReference>
<dbReference type="GO" id="GO:0007155">
    <property type="term" value="P:cell adhesion"/>
    <property type="evidence" value="ECO:0007669"/>
    <property type="project" value="InterPro"/>
</dbReference>
<dbReference type="GO" id="GO:0009421">
    <property type="term" value="C:bacterial-type flagellum filament cap"/>
    <property type="evidence" value="ECO:0007669"/>
    <property type="project" value="InterPro"/>
</dbReference>
<name>A0A1M5W9D9_9FIRM</name>
<dbReference type="InterPro" id="IPR010809">
    <property type="entry name" value="FliD_C"/>
</dbReference>
<keyword evidence="8" id="KW-0966">Cell projection</keyword>
<dbReference type="InterPro" id="IPR003481">
    <property type="entry name" value="FliD_N"/>
</dbReference>
<protein>
    <recommendedName>
        <fullName evidence="5">Flagellar hook-associated protein 2</fullName>
        <shortName evidence="5">HAP2</shortName>
    </recommendedName>
    <alternativeName>
        <fullName evidence="5">Flagellar cap protein</fullName>
    </alternativeName>
</protein>
<evidence type="ECO:0000259" key="6">
    <source>
        <dbReference type="Pfam" id="PF02465"/>
    </source>
</evidence>
<sequence>MASVNSTSAAGANSYSTRYSSNRLTGMFSNLDTDALVQAMTSGQQAKIDKVKQQQTKQGWLEETWSSVQKTINTFQNTYASVTGSSSMLKTATYYSYKVTSDVTTSAVSLSASSTTAAGSYTVQVDQLAQNASISSSNISAGGSGDISSGKTLAELNFGNALKFGSGGNISFSINGKAFTFSSDTTLQSMLNTINNDTTANVTMKYSQLTDGFTITSDSGGAGSSVLIRNISGNAFGTNSAFGIEEGIISADTAAFSSQGVSSGISTSSSLAGLSFSKALQFDDDGNISFSINDKTFTFSAVTKLQDMLDQINADPDAGVTMSYSSVTDGFTIQSTGGDPVKIINISGNAFGDDGAFGIAEGTTSGDVVSSSNISGIDTSANLSSLSFAKKLMSDANGNFSFAINGKTFTFAKTTTLQGMLDTINSDPDAKVHMSYDSATDGFTISPTSGGSVSIQNISGNLFGKNSAFGIPEGTRQGGTDAVVSINGVKVTRDSNEFTIDNVTYSLKAVTKGTANEKINFSVERDYSATTNAVKTMVDAFNTMITSLTTLLNEKNNSADYPPLTDAQKESMTTEQIDAWNEKAKSGLLRHNMQLESFISNLKNAFYSPLGGTGMNMTSIGITTASYFDSNAGQLVLDTDELEKALKNNPDQVVAMFTNGSSTSASSDQGLMYKLRSIMSNYDDTLDDTIETSQEKISSYESDLSDLQDKLDSLASRYYAKFSAMETALSKLNSQASYISQMFGSTSG</sequence>
<dbReference type="GO" id="GO:0071973">
    <property type="term" value="P:bacterial-type flagellum-dependent cell motility"/>
    <property type="evidence" value="ECO:0007669"/>
    <property type="project" value="TreeGrafter"/>
</dbReference>
<keyword evidence="8" id="KW-0969">Cilium</keyword>
<dbReference type="STRING" id="1123282.SAMN02745823_01136"/>
<keyword evidence="4 5" id="KW-0975">Bacterial flagellum</keyword>
<dbReference type="InterPro" id="IPR040026">
    <property type="entry name" value="FliD"/>
</dbReference>
<evidence type="ECO:0000256" key="1">
    <source>
        <dbReference type="ARBA" id="ARBA00009764"/>
    </source>
</evidence>
<comment type="function">
    <text evidence="5">Required for morphogenesis and for the elongation of the flagellar filament by facilitating polymerization of the flagellin monomers at the tip of growing filament. Forms a capping structure, which prevents flagellin subunits (transported through the central channel of the flagellum) from leaking out without polymerization at the distal end.</text>
</comment>
<comment type="similarity">
    <text evidence="1 5">Belongs to the FliD family.</text>
</comment>
<feature type="coiled-coil region" evidence="5">
    <location>
        <begin position="690"/>
        <end position="717"/>
    </location>
</feature>
<organism evidence="8 9">
    <name type="scientific">Sporobacter termitidis DSM 10068</name>
    <dbReference type="NCBI Taxonomy" id="1123282"/>
    <lineage>
        <taxon>Bacteria</taxon>
        <taxon>Bacillati</taxon>
        <taxon>Bacillota</taxon>
        <taxon>Clostridia</taxon>
        <taxon>Eubacteriales</taxon>
        <taxon>Oscillospiraceae</taxon>
        <taxon>Sporobacter</taxon>
    </lineage>
</organism>
<evidence type="ECO:0000256" key="3">
    <source>
        <dbReference type="ARBA" id="ARBA00023054"/>
    </source>
</evidence>
<reference evidence="8 9" key="1">
    <citation type="submission" date="2016-11" db="EMBL/GenBank/DDBJ databases">
        <authorList>
            <person name="Jaros S."/>
            <person name="Januszkiewicz K."/>
            <person name="Wedrychowicz H."/>
        </authorList>
    </citation>
    <scope>NUCLEOTIDE SEQUENCE [LARGE SCALE GENOMIC DNA]</scope>
    <source>
        <strain evidence="8 9">DSM 10068</strain>
    </source>
</reference>
<evidence type="ECO:0000256" key="2">
    <source>
        <dbReference type="ARBA" id="ARBA00011255"/>
    </source>
</evidence>
<keyword evidence="8" id="KW-0282">Flagellum</keyword>
<dbReference type="EMBL" id="FQXV01000003">
    <property type="protein sequence ID" value="SHH84087.1"/>
    <property type="molecule type" value="Genomic_DNA"/>
</dbReference>
<feature type="domain" description="Flagellar hook-associated protein 2 N-terminal" evidence="6">
    <location>
        <begin position="29"/>
        <end position="131"/>
    </location>
</feature>
<dbReference type="GO" id="GO:0009424">
    <property type="term" value="C:bacterial-type flagellum hook"/>
    <property type="evidence" value="ECO:0007669"/>
    <property type="project" value="UniProtKB-UniRule"/>
</dbReference>
<dbReference type="PANTHER" id="PTHR30288">
    <property type="entry name" value="FLAGELLAR CAP/ASSEMBLY PROTEIN FLID"/>
    <property type="match status" value="1"/>
</dbReference>
<comment type="subcellular location">
    <subcellularLocation>
        <location evidence="5">Secreted</location>
    </subcellularLocation>
    <subcellularLocation>
        <location evidence="5">Bacterial flagellum</location>
    </subcellularLocation>
</comment>
<dbReference type="OrthoDB" id="9776025at2"/>
<gene>
    <name evidence="8" type="ORF">SAMN02745823_01136</name>
</gene>
<dbReference type="PANTHER" id="PTHR30288:SF0">
    <property type="entry name" value="FLAGELLAR HOOK-ASSOCIATED PROTEIN 2"/>
    <property type="match status" value="1"/>
</dbReference>
<evidence type="ECO:0000256" key="5">
    <source>
        <dbReference type="RuleBase" id="RU362066"/>
    </source>
</evidence>
<evidence type="ECO:0000259" key="7">
    <source>
        <dbReference type="Pfam" id="PF07195"/>
    </source>
</evidence>
<keyword evidence="3 5" id="KW-0175">Coiled coil</keyword>
<keyword evidence="9" id="KW-1185">Reference proteome</keyword>
<accession>A0A1M5W9D9</accession>
<evidence type="ECO:0000313" key="9">
    <source>
        <dbReference type="Proteomes" id="UP000183995"/>
    </source>
</evidence>
<dbReference type="AlphaFoldDB" id="A0A1M5W9D9"/>